<reference evidence="7" key="1">
    <citation type="submission" date="2024-01" db="EMBL/GenBank/DDBJ databases">
        <title>Mycovorax composti gen. nov. sp. nov., a member of the family Chitinophagaceae isolated from button mushroom compost.</title>
        <authorList>
            <person name="Thai M."/>
            <person name="Bell T.L."/>
            <person name="Kertesz M.A."/>
        </authorList>
    </citation>
    <scope>NUCLEOTIDE SEQUENCE [LARGE SCALE GENOMIC DNA]</scope>
    <source>
        <strain evidence="7">C216</strain>
    </source>
</reference>
<sequence>MSITTSYIYKKESMALSKQFFFIIRLPIAMSFLGHGLVRIPKLQAFSNWMVQEMEPSGIPSILLIPYSYILPFAEALLGVLVILGYKPRYTIAASIILITTLIFGSSMIENWGAIQAQLVHAICLMFLLWLYEKNERYELK</sequence>
<feature type="transmembrane region" description="Helical" evidence="5">
    <location>
        <begin position="58"/>
        <end position="83"/>
    </location>
</feature>
<feature type="transmembrane region" description="Helical" evidence="5">
    <location>
        <begin position="115"/>
        <end position="132"/>
    </location>
</feature>
<feature type="transmembrane region" description="Helical" evidence="5">
    <location>
        <begin position="90"/>
        <end position="109"/>
    </location>
</feature>
<keyword evidence="4 5" id="KW-0472">Membrane</keyword>
<evidence type="ECO:0000256" key="3">
    <source>
        <dbReference type="ARBA" id="ARBA00022989"/>
    </source>
</evidence>
<evidence type="ECO:0000256" key="2">
    <source>
        <dbReference type="ARBA" id="ARBA00022692"/>
    </source>
</evidence>
<evidence type="ECO:0000256" key="4">
    <source>
        <dbReference type="ARBA" id="ARBA00023136"/>
    </source>
</evidence>
<gene>
    <name evidence="6" type="ORF">PIECOFPK_00616</name>
</gene>
<protein>
    <recommendedName>
        <fullName evidence="8">DoxX family protein</fullName>
    </recommendedName>
</protein>
<comment type="subcellular location">
    <subcellularLocation>
        <location evidence="1">Membrane</location>
        <topology evidence="1">Multi-pass membrane protein</topology>
    </subcellularLocation>
</comment>
<accession>A0ABZ2EHR1</accession>
<evidence type="ECO:0000313" key="6">
    <source>
        <dbReference type="EMBL" id="WWC82906.1"/>
    </source>
</evidence>
<evidence type="ECO:0008006" key="8">
    <source>
        <dbReference type="Google" id="ProtNLM"/>
    </source>
</evidence>
<feature type="transmembrane region" description="Helical" evidence="5">
    <location>
        <begin position="20"/>
        <end position="38"/>
    </location>
</feature>
<dbReference type="InterPro" id="IPR032808">
    <property type="entry name" value="DoxX"/>
</dbReference>
<evidence type="ECO:0000256" key="5">
    <source>
        <dbReference type="SAM" id="Phobius"/>
    </source>
</evidence>
<dbReference type="EMBL" id="CP144143">
    <property type="protein sequence ID" value="WWC82906.1"/>
    <property type="molecule type" value="Genomic_DNA"/>
</dbReference>
<proteinExistence type="predicted"/>
<keyword evidence="7" id="KW-1185">Reference proteome</keyword>
<keyword evidence="2 5" id="KW-0812">Transmembrane</keyword>
<dbReference type="Pfam" id="PF07681">
    <property type="entry name" value="DoxX"/>
    <property type="match status" value="1"/>
</dbReference>
<name>A0ABZ2EHR1_9BACT</name>
<organism evidence="6 7">
    <name type="scientific">Mycovorax composti</name>
    <dbReference type="NCBI Taxonomy" id="2962693"/>
    <lineage>
        <taxon>Bacteria</taxon>
        <taxon>Pseudomonadati</taxon>
        <taxon>Bacteroidota</taxon>
        <taxon>Chitinophagia</taxon>
        <taxon>Chitinophagales</taxon>
        <taxon>Chitinophagaceae</taxon>
        <taxon>Mycovorax</taxon>
    </lineage>
</organism>
<dbReference type="Proteomes" id="UP001321305">
    <property type="component" value="Chromosome"/>
</dbReference>
<evidence type="ECO:0000256" key="1">
    <source>
        <dbReference type="ARBA" id="ARBA00004141"/>
    </source>
</evidence>
<keyword evidence="3 5" id="KW-1133">Transmembrane helix</keyword>
<evidence type="ECO:0000313" key="7">
    <source>
        <dbReference type="Proteomes" id="UP001321305"/>
    </source>
</evidence>